<protein>
    <submittedName>
        <fullName evidence="2">Isoflavone reductase-like protein P3</fullName>
    </submittedName>
</protein>
<evidence type="ECO:0000313" key="2">
    <source>
        <dbReference type="EMBL" id="JAU63793.1"/>
    </source>
</evidence>
<sequence length="161" mass="18258">MTCFFVILVREIWKTTYERLVKAIKQVDVVISTVGRIRLLDQTKIISAIKEAGNVKRFLPSEFGTDTDRTNAVEPANSLAFALKRQIRRAVEAEGIPYTYVVNNCFAGFYLPTFVQFQPRLTSPSRNKSHHFRRRTCQSIRVSNELGAGNPQVPKLAVLSL</sequence>
<gene>
    <name evidence="2" type="ORF">LE_TR5422_c0_g1_i1_g.19755</name>
</gene>
<dbReference type="PANTHER" id="PTHR43349:SF93">
    <property type="entry name" value="ISOFLAVONE REDUCTASE HOMOLOG P3-RELATED"/>
    <property type="match status" value="1"/>
</dbReference>
<proteinExistence type="predicted"/>
<dbReference type="InterPro" id="IPR008030">
    <property type="entry name" value="NmrA-like"/>
</dbReference>
<feature type="domain" description="NmrA-like" evidence="1">
    <location>
        <begin position="16"/>
        <end position="124"/>
    </location>
</feature>
<reference evidence="2" key="1">
    <citation type="submission" date="2016-07" db="EMBL/GenBank/DDBJ databases">
        <title>De novo transcriptome assembly of four accessions of the metal hyperaccumulator plant Noccaea caerulescens.</title>
        <authorList>
            <person name="Blande D."/>
            <person name="Halimaa P."/>
            <person name="Tervahauta A.I."/>
            <person name="Aarts M.G."/>
            <person name="Karenlampi S.O."/>
        </authorList>
    </citation>
    <scope>NUCLEOTIDE SEQUENCE</scope>
</reference>
<accession>A0A1J3H641</accession>
<dbReference type="SUPFAM" id="SSF51735">
    <property type="entry name" value="NAD(P)-binding Rossmann-fold domains"/>
    <property type="match status" value="1"/>
</dbReference>
<name>A0A1J3H641_NOCCA</name>
<organism evidence="2">
    <name type="scientific">Noccaea caerulescens</name>
    <name type="common">Alpine penny-cress</name>
    <name type="synonym">Thlaspi caerulescens</name>
    <dbReference type="NCBI Taxonomy" id="107243"/>
    <lineage>
        <taxon>Eukaryota</taxon>
        <taxon>Viridiplantae</taxon>
        <taxon>Streptophyta</taxon>
        <taxon>Embryophyta</taxon>
        <taxon>Tracheophyta</taxon>
        <taxon>Spermatophyta</taxon>
        <taxon>Magnoliopsida</taxon>
        <taxon>eudicotyledons</taxon>
        <taxon>Gunneridae</taxon>
        <taxon>Pentapetalae</taxon>
        <taxon>rosids</taxon>
        <taxon>malvids</taxon>
        <taxon>Brassicales</taxon>
        <taxon>Brassicaceae</taxon>
        <taxon>Coluteocarpeae</taxon>
        <taxon>Noccaea</taxon>
    </lineage>
</organism>
<dbReference type="InterPro" id="IPR036291">
    <property type="entry name" value="NAD(P)-bd_dom_sf"/>
</dbReference>
<evidence type="ECO:0000259" key="1">
    <source>
        <dbReference type="Pfam" id="PF05368"/>
    </source>
</evidence>
<dbReference type="Gene3D" id="3.90.25.10">
    <property type="entry name" value="UDP-galactose 4-epimerase, domain 1"/>
    <property type="match status" value="1"/>
</dbReference>
<dbReference type="Gene3D" id="3.40.50.720">
    <property type="entry name" value="NAD(P)-binding Rossmann-like Domain"/>
    <property type="match status" value="1"/>
</dbReference>
<dbReference type="Pfam" id="PF05368">
    <property type="entry name" value="NmrA"/>
    <property type="match status" value="1"/>
</dbReference>
<dbReference type="PANTHER" id="PTHR43349">
    <property type="entry name" value="PINORESINOL REDUCTASE-RELATED"/>
    <property type="match status" value="1"/>
</dbReference>
<dbReference type="AlphaFoldDB" id="A0A1J3H641"/>
<dbReference type="InterPro" id="IPR050608">
    <property type="entry name" value="NmrA-type/Isoflavone_red_sf"/>
</dbReference>
<dbReference type="EMBL" id="GEVL01013548">
    <property type="protein sequence ID" value="JAU63793.1"/>
    <property type="molecule type" value="Transcribed_RNA"/>
</dbReference>